<feature type="domain" description="Ig-like" evidence="3">
    <location>
        <begin position="36"/>
        <end position="74"/>
    </location>
</feature>
<evidence type="ECO:0000313" key="5">
    <source>
        <dbReference type="Proteomes" id="UP001217089"/>
    </source>
</evidence>
<name>A0ABQ9E5R3_TEGGR</name>
<sequence>MIFVKVYRDSGRYVCVAQNNVGYAVVYMILMIKIPPQIVSRKTDFVIPEGRNATLPCRATGQPPPSMSWYKEGQLITRSFYYSIDRYGIHCVYNYSDLLTRAVFNQTSYDFNFVEEKKLMYFIKLVTAVFFNYFNI</sequence>
<dbReference type="Pfam" id="PF13927">
    <property type="entry name" value="Ig_3"/>
    <property type="match status" value="1"/>
</dbReference>
<evidence type="ECO:0000259" key="3">
    <source>
        <dbReference type="PROSITE" id="PS50835"/>
    </source>
</evidence>
<dbReference type="InterPro" id="IPR050958">
    <property type="entry name" value="Cell_Adh-Cytoskel_Orgn"/>
</dbReference>
<comment type="caution">
    <text evidence="4">The sequence shown here is derived from an EMBL/GenBank/DDBJ whole genome shotgun (WGS) entry which is preliminary data.</text>
</comment>
<keyword evidence="1" id="KW-0732">Signal</keyword>
<keyword evidence="5" id="KW-1185">Reference proteome</keyword>
<proteinExistence type="predicted"/>
<dbReference type="PANTHER" id="PTHR45080:SF8">
    <property type="entry name" value="IG-LIKE DOMAIN-CONTAINING PROTEIN"/>
    <property type="match status" value="1"/>
</dbReference>
<dbReference type="InterPro" id="IPR036179">
    <property type="entry name" value="Ig-like_dom_sf"/>
</dbReference>
<evidence type="ECO:0000313" key="4">
    <source>
        <dbReference type="EMBL" id="KAJ8300622.1"/>
    </source>
</evidence>
<dbReference type="Proteomes" id="UP001217089">
    <property type="component" value="Unassembled WGS sequence"/>
</dbReference>
<gene>
    <name evidence="4" type="ORF">KUTeg_022141</name>
</gene>
<reference evidence="4 5" key="1">
    <citation type="submission" date="2022-12" db="EMBL/GenBank/DDBJ databases">
        <title>Chromosome-level genome of Tegillarca granosa.</title>
        <authorList>
            <person name="Kim J."/>
        </authorList>
    </citation>
    <scope>NUCLEOTIDE SEQUENCE [LARGE SCALE GENOMIC DNA]</scope>
    <source>
        <strain evidence="4">Teg-2019</strain>
        <tissue evidence="4">Adductor muscle</tissue>
    </source>
</reference>
<organism evidence="4 5">
    <name type="scientific">Tegillarca granosa</name>
    <name type="common">Malaysian cockle</name>
    <name type="synonym">Anadara granosa</name>
    <dbReference type="NCBI Taxonomy" id="220873"/>
    <lineage>
        <taxon>Eukaryota</taxon>
        <taxon>Metazoa</taxon>
        <taxon>Spiralia</taxon>
        <taxon>Lophotrochozoa</taxon>
        <taxon>Mollusca</taxon>
        <taxon>Bivalvia</taxon>
        <taxon>Autobranchia</taxon>
        <taxon>Pteriomorphia</taxon>
        <taxon>Arcoida</taxon>
        <taxon>Arcoidea</taxon>
        <taxon>Arcidae</taxon>
        <taxon>Tegillarca</taxon>
    </lineage>
</organism>
<dbReference type="InterPro" id="IPR013783">
    <property type="entry name" value="Ig-like_fold"/>
</dbReference>
<accession>A0ABQ9E5R3</accession>
<dbReference type="PANTHER" id="PTHR45080">
    <property type="entry name" value="CONTACTIN 5"/>
    <property type="match status" value="1"/>
</dbReference>
<dbReference type="SUPFAM" id="SSF48726">
    <property type="entry name" value="Immunoglobulin"/>
    <property type="match status" value="1"/>
</dbReference>
<evidence type="ECO:0000256" key="2">
    <source>
        <dbReference type="ARBA" id="ARBA00023157"/>
    </source>
</evidence>
<dbReference type="PROSITE" id="PS50835">
    <property type="entry name" value="IG_LIKE"/>
    <property type="match status" value="1"/>
</dbReference>
<keyword evidence="2" id="KW-1015">Disulfide bond</keyword>
<dbReference type="Gene3D" id="2.60.40.10">
    <property type="entry name" value="Immunoglobulins"/>
    <property type="match status" value="1"/>
</dbReference>
<protein>
    <recommendedName>
        <fullName evidence="3">Ig-like domain-containing protein</fullName>
    </recommendedName>
</protein>
<dbReference type="InterPro" id="IPR007110">
    <property type="entry name" value="Ig-like_dom"/>
</dbReference>
<dbReference type="EMBL" id="JARBDR010000919">
    <property type="protein sequence ID" value="KAJ8300622.1"/>
    <property type="molecule type" value="Genomic_DNA"/>
</dbReference>
<evidence type="ECO:0000256" key="1">
    <source>
        <dbReference type="ARBA" id="ARBA00022729"/>
    </source>
</evidence>